<evidence type="ECO:0000313" key="2">
    <source>
        <dbReference type="EMBL" id="KJK73364.1"/>
    </source>
</evidence>
<dbReference type="EMBL" id="KE384906">
    <property type="protein sequence ID" value="KJK73364.1"/>
    <property type="molecule type" value="Genomic_DNA"/>
</dbReference>
<gene>
    <name evidence="2" type="ORF">H634G_11450</name>
</gene>
<keyword evidence="1" id="KW-0812">Transmembrane</keyword>
<accession>A0A0D9NHA5</accession>
<dbReference type="AlphaFoldDB" id="A0A0D9NHA5"/>
<feature type="transmembrane region" description="Helical" evidence="1">
    <location>
        <begin position="32"/>
        <end position="52"/>
    </location>
</feature>
<organism evidence="2 3">
    <name type="scientific">Metarhizium anisopliae BRIP 53293</name>
    <dbReference type="NCBI Taxonomy" id="1291518"/>
    <lineage>
        <taxon>Eukaryota</taxon>
        <taxon>Fungi</taxon>
        <taxon>Dikarya</taxon>
        <taxon>Ascomycota</taxon>
        <taxon>Pezizomycotina</taxon>
        <taxon>Sordariomycetes</taxon>
        <taxon>Hypocreomycetidae</taxon>
        <taxon>Hypocreales</taxon>
        <taxon>Clavicipitaceae</taxon>
        <taxon>Metarhizium</taxon>
    </lineage>
</organism>
<keyword evidence="1" id="KW-1133">Transmembrane helix</keyword>
<proteinExistence type="predicted"/>
<keyword evidence="1" id="KW-0472">Membrane</keyword>
<evidence type="ECO:0000313" key="3">
    <source>
        <dbReference type="Proteomes" id="UP000054544"/>
    </source>
</evidence>
<protein>
    <submittedName>
        <fullName evidence="2">Uncharacterized protein</fullName>
    </submittedName>
</protein>
<dbReference type="Proteomes" id="UP000054544">
    <property type="component" value="Unassembled WGS sequence"/>
</dbReference>
<reference evidence="3" key="1">
    <citation type="journal article" date="2014" name="BMC Genomics">
        <title>The genome sequence of the biocontrol fungus Metarhizium anisopliae and comparative genomics of Metarhizium species.</title>
        <authorList>
            <person name="Pattemore J.A."/>
            <person name="Hane J.K."/>
            <person name="Williams A.H."/>
            <person name="Wilson B.A."/>
            <person name="Stodart B.J."/>
            <person name="Ash G.J."/>
        </authorList>
    </citation>
    <scope>NUCLEOTIDE SEQUENCE [LARGE SCALE GENOMIC DNA]</scope>
    <source>
        <strain evidence="3">BRIP 53293</strain>
    </source>
</reference>
<keyword evidence="3" id="KW-1185">Reference proteome</keyword>
<name>A0A0D9NHA5_METAN</name>
<sequence length="74" mass="8017">MAHFGVTESRYGTSAEGYQSSNLGCYWQRGTIWYSGIVASSTATLVAITLSLSRVLSPGSTPHETNKVFKSKEI</sequence>
<evidence type="ECO:0000256" key="1">
    <source>
        <dbReference type="SAM" id="Phobius"/>
    </source>
</evidence>